<proteinExistence type="predicted"/>
<dbReference type="InterPro" id="IPR011990">
    <property type="entry name" value="TPR-like_helical_dom_sf"/>
</dbReference>
<comment type="caution">
    <text evidence="2">The sequence shown here is derived from an EMBL/GenBank/DDBJ whole genome shotgun (WGS) entry which is preliminary data.</text>
</comment>
<dbReference type="SUPFAM" id="SSF82199">
    <property type="entry name" value="SET domain"/>
    <property type="match status" value="1"/>
</dbReference>
<dbReference type="SMART" id="SM00317">
    <property type="entry name" value="SET"/>
    <property type="match status" value="1"/>
</dbReference>
<dbReference type="PANTHER" id="PTHR12197:SF251">
    <property type="entry name" value="EG:BACR7C10.4 PROTEIN"/>
    <property type="match status" value="1"/>
</dbReference>
<name>A0AAV0UUV5_9STRA</name>
<evidence type="ECO:0000259" key="1">
    <source>
        <dbReference type="PROSITE" id="PS50280"/>
    </source>
</evidence>
<dbReference type="AlphaFoldDB" id="A0AAV0UUV5"/>
<dbReference type="CDD" id="cd20071">
    <property type="entry name" value="SET_SMYD"/>
    <property type="match status" value="1"/>
</dbReference>
<gene>
    <name evidence="2" type="ORF">PDE001_LOCUS7558</name>
</gene>
<dbReference type="InterPro" id="IPR046341">
    <property type="entry name" value="SET_dom_sf"/>
</dbReference>
<dbReference type="Proteomes" id="UP001162029">
    <property type="component" value="Unassembled WGS sequence"/>
</dbReference>
<protein>
    <recommendedName>
        <fullName evidence="1">SET domain-containing protein</fullName>
    </recommendedName>
</protein>
<reference evidence="2" key="1">
    <citation type="submission" date="2022-12" db="EMBL/GenBank/DDBJ databases">
        <authorList>
            <person name="Webb A."/>
        </authorList>
    </citation>
    <scope>NUCLEOTIDE SEQUENCE</scope>
    <source>
        <strain evidence="2">Pd1</strain>
    </source>
</reference>
<feature type="domain" description="SET" evidence="1">
    <location>
        <begin position="5"/>
        <end position="200"/>
    </location>
</feature>
<dbReference type="EMBL" id="CANTFM010001523">
    <property type="protein sequence ID" value="CAI5740624.1"/>
    <property type="molecule type" value="Genomic_DNA"/>
</dbReference>
<dbReference type="Pfam" id="PF00856">
    <property type="entry name" value="SET"/>
    <property type="match status" value="1"/>
</dbReference>
<dbReference type="Gene3D" id="2.170.270.10">
    <property type="entry name" value="SET domain"/>
    <property type="match status" value="1"/>
</dbReference>
<dbReference type="InterPro" id="IPR050869">
    <property type="entry name" value="H3K4_H4K5_MeTrfase"/>
</dbReference>
<organism evidence="2 3">
    <name type="scientific">Peronospora destructor</name>
    <dbReference type="NCBI Taxonomy" id="86335"/>
    <lineage>
        <taxon>Eukaryota</taxon>
        <taxon>Sar</taxon>
        <taxon>Stramenopiles</taxon>
        <taxon>Oomycota</taxon>
        <taxon>Peronosporomycetes</taxon>
        <taxon>Peronosporales</taxon>
        <taxon>Peronosporaceae</taxon>
        <taxon>Peronospora</taxon>
    </lineage>
</organism>
<accession>A0AAV0UUV5</accession>
<sequence>MLEHFLWRVDYDAKRGRLLRATRDVKTGQCVLCERAYGNVILSTYRAALCAVCLRAAAADICCDDCSTVFFLHSQDQDRRRLAASLDPILAACSLDAADGKLHADDEGIVRASYANVKNLVHVLNKEGGLWVDHINENSYSLDALDETHLVAVVGLFSICGLANHNCQPNCTWSNAGDSVLEVRALRDINEGEELTLSYIYIGVERDERREELRKTKHFDCRCEQCAAPLSESVDRFLEGFCCPTCSSKAVGENECLLAQVEDKLLCSNCQFDVPRTVMASAVLTVRAKLASAKLYLNQFRYVDVVAELGDVLRGINANGQVIPFHPSHGVAIALTRVLSDAHIKLGNVVETYKFRRRLLKALQLVSWRYYLPLALAHFDYPEALRRMLVDPTIPVSENLDRDELQREMRASYQAFSDICAVRLGKPHPLRHRAVACLKY</sequence>
<dbReference type="Gene3D" id="1.25.40.10">
    <property type="entry name" value="Tetratricopeptide repeat domain"/>
    <property type="match status" value="1"/>
</dbReference>
<dbReference type="PROSITE" id="PS50280">
    <property type="entry name" value="SET"/>
    <property type="match status" value="1"/>
</dbReference>
<dbReference type="PANTHER" id="PTHR12197">
    <property type="entry name" value="HISTONE-LYSINE N-METHYLTRANSFERASE SMYD"/>
    <property type="match status" value="1"/>
</dbReference>
<evidence type="ECO:0000313" key="2">
    <source>
        <dbReference type="EMBL" id="CAI5740624.1"/>
    </source>
</evidence>
<dbReference type="GO" id="GO:0005634">
    <property type="term" value="C:nucleus"/>
    <property type="evidence" value="ECO:0007669"/>
    <property type="project" value="TreeGrafter"/>
</dbReference>
<evidence type="ECO:0000313" key="3">
    <source>
        <dbReference type="Proteomes" id="UP001162029"/>
    </source>
</evidence>
<dbReference type="InterPro" id="IPR001214">
    <property type="entry name" value="SET_dom"/>
</dbReference>
<keyword evidence="3" id="KW-1185">Reference proteome</keyword>